<dbReference type="RefSeq" id="WP_090936469.1">
    <property type="nucleotide sequence ID" value="NZ_FOTS01000016.1"/>
</dbReference>
<dbReference type="InterPro" id="IPR052163">
    <property type="entry name" value="DGC-Regulatory_Protein"/>
</dbReference>
<dbReference type="AlphaFoldDB" id="A0A1I4KA59"/>
<dbReference type="Gene3D" id="3.30.450.40">
    <property type="match status" value="1"/>
</dbReference>
<evidence type="ECO:0000313" key="3">
    <source>
        <dbReference type="Proteomes" id="UP000199520"/>
    </source>
</evidence>
<dbReference type="Proteomes" id="UP000199520">
    <property type="component" value="Unassembled WGS sequence"/>
</dbReference>
<feature type="domain" description="GGDEF" evidence="1">
    <location>
        <begin position="205"/>
        <end position="336"/>
    </location>
</feature>
<name>A0A1I4KA59_9FIRM</name>
<organism evidence="2 3">
    <name type="scientific">Pelosinus propionicus DSM 13327</name>
    <dbReference type="NCBI Taxonomy" id="1123291"/>
    <lineage>
        <taxon>Bacteria</taxon>
        <taxon>Bacillati</taxon>
        <taxon>Bacillota</taxon>
        <taxon>Negativicutes</taxon>
        <taxon>Selenomonadales</taxon>
        <taxon>Sporomusaceae</taxon>
        <taxon>Pelosinus</taxon>
    </lineage>
</organism>
<dbReference type="STRING" id="1123291.SAMN04490355_101668"/>
<dbReference type="PROSITE" id="PS50887">
    <property type="entry name" value="GGDEF"/>
    <property type="match status" value="1"/>
</dbReference>
<evidence type="ECO:0000313" key="2">
    <source>
        <dbReference type="EMBL" id="SFL75396.1"/>
    </source>
</evidence>
<dbReference type="SUPFAM" id="SSF55781">
    <property type="entry name" value="GAF domain-like"/>
    <property type="match status" value="1"/>
</dbReference>
<dbReference type="InterPro" id="IPR029016">
    <property type="entry name" value="GAF-like_dom_sf"/>
</dbReference>
<dbReference type="InterPro" id="IPR003018">
    <property type="entry name" value="GAF"/>
</dbReference>
<protein>
    <submittedName>
        <fullName evidence="2">Diguanylate cyclase (GGDEF) domain-containing protein</fullName>
    </submittedName>
</protein>
<dbReference type="InterPro" id="IPR043128">
    <property type="entry name" value="Rev_trsase/Diguanyl_cyclase"/>
</dbReference>
<sequence>MNQNNLSSKIFIEIIDIQTEVVQQGIDLSSIMDLVTRRTQHITNADGASVELIEKNELVYSAASGIAEKYLGLRLNIENSLSGECIKTRMPLISNDIENDDRVNKEACRKIGLNSMIVIPLICRNDVVGIVKVLSANAGHFNDDSIKILEFMSGLIAAAMFNAISNGESELFHKATHDHLTGISNRSLFYDRLRQKMSQASRKKEKFGIIALDLDGLKEINDNYGHRAGDAAIKEAALRISKSLRESDTVARLGGDEFGIIVGEVVARNDIRLLIQRIDFEITKPFEFEGWKINLRASIGYALFNEDGFELEELIDKADKSMYEVKRARKGSGNVL</sequence>
<accession>A0A1I4KA59</accession>
<dbReference type="SUPFAM" id="SSF55073">
    <property type="entry name" value="Nucleotide cyclase"/>
    <property type="match status" value="1"/>
</dbReference>
<dbReference type="InterPro" id="IPR029787">
    <property type="entry name" value="Nucleotide_cyclase"/>
</dbReference>
<dbReference type="PANTHER" id="PTHR46663">
    <property type="entry name" value="DIGUANYLATE CYCLASE DGCT-RELATED"/>
    <property type="match status" value="1"/>
</dbReference>
<dbReference type="PANTHER" id="PTHR46663:SF2">
    <property type="entry name" value="GGDEF DOMAIN-CONTAINING PROTEIN"/>
    <property type="match status" value="1"/>
</dbReference>
<keyword evidence="3" id="KW-1185">Reference proteome</keyword>
<dbReference type="SMART" id="SM00065">
    <property type="entry name" value="GAF"/>
    <property type="match status" value="1"/>
</dbReference>
<dbReference type="EMBL" id="FOTS01000016">
    <property type="protein sequence ID" value="SFL75396.1"/>
    <property type="molecule type" value="Genomic_DNA"/>
</dbReference>
<dbReference type="Gene3D" id="3.30.70.270">
    <property type="match status" value="1"/>
</dbReference>
<dbReference type="Pfam" id="PF00990">
    <property type="entry name" value="GGDEF"/>
    <property type="match status" value="1"/>
</dbReference>
<dbReference type="NCBIfam" id="TIGR00254">
    <property type="entry name" value="GGDEF"/>
    <property type="match status" value="1"/>
</dbReference>
<dbReference type="OrthoDB" id="9805474at2"/>
<dbReference type="Pfam" id="PF13185">
    <property type="entry name" value="GAF_2"/>
    <property type="match status" value="1"/>
</dbReference>
<dbReference type="CDD" id="cd01949">
    <property type="entry name" value="GGDEF"/>
    <property type="match status" value="1"/>
</dbReference>
<proteinExistence type="predicted"/>
<gene>
    <name evidence="2" type="ORF">SAMN04490355_101668</name>
</gene>
<dbReference type="InterPro" id="IPR000160">
    <property type="entry name" value="GGDEF_dom"/>
</dbReference>
<evidence type="ECO:0000259" key="1">
    <source>
        <dbReference type="PROSITE" id="PS50887"/>
    </source>
</evidence>
<dbReference type="SMART" id="SM00267">
    <property type="entry name" value="GGDEF"/>
    <property type="match status" value="1"/>
</dbReference>
<reference evidence="3" key="1">
    <citation type="submission" date="2016-10" db="EMBL/GenBank/DDBJ databases">
        <authorList>
            <person name="Varghese N."/>
            <person name="Submissions S."/>
        </authorList>
    </citation>
    <scope>NUCLEOTIDE SEQUENCE [LARGE SCALE GENOMIC DNA]</scope>
    <source>
        <strain evidence="3">DSM 13327</strain>
    </source>
</reference>